<sequence>FKYLDLNQIKAIKRLQNVEFVLHSGRNQIKLFLKDFSQFRKTYNQLIELNLPLSSFSIKPASFIDYFRIIGEKAI</sequence>
<reference evidence="1" key="1">
    <citation type="journal article" date="2014" name="Front. Microbiol.">
        <title>High frequency of phylogenetically diverse reductive dehalogenase-homologous genes in deep subseafloor sedimentary metagenomes.</title>
        <authorList>
            <person name="Kawai M."/>
            <person name="Futagami T."/>
            <person name="Toyoda A."/>
            <person name="Takaki Y."/>
            <person name="Nishi S."/>
            <person name="Hori S."/>
            <person name="Arai W."/>
            <person name="Tsubouchi T."/>
            <person name="Morono Y."/>
            <person name="Uchiyama I."/>
            <person name="Ito T."/>
            <person name="Fujiyama A."/>
            <person name="Inagaki F."/>
            <person name="Takami H."/>
        </authorList>
    </citation>
    <scope>NUCLEOTIDE SEQUENCE</scope>
    <source>
        <strain evidence="1">Expedition CK06-06</strain>
    </source>
</reference>
<protein>
    <submittedName>
        <fullName evidence="1">Uncharacterized protein</fullName>
    </submittedName>
</protein>
<dbReference type="EMBL" id="BART01037665">
    <property type="protein sequence ID" value="GAH09822.1"/>
    <property type="molecule type" value="Genomic_DNA"/>
</dbReference>
<comment type="caution">
    <text evidence="1">The sequence shown here is derived from an EMBL/GenBank/DDBJ whole genome shotgun (WGS) entry which is preliminary data.</text>
</comment>
<name>X1CPT7_9ZZZZ</name>
<proteinExistence type="predicted"/>
<gene>
    <name evidence="1" type="ORF">S01H4_62896</name>
</gene>
<evidence type="ECO:0000313" key="1">
    <source>
        <dbReference type="EMBL" id="GAH09822.1"/>
    </source>
</evidence>
<feature type="non-terminal residue" evidence="1">
    <location>
        <position position="1"/>
    </location>
</feature>
<accession>X1CPT7</accession>
<organism evidence="1">
    <name type="scientific">marine sediment metagenome</name>
    <dbReference type="NCBI Taxonomy" id="412755"/>
    <lineage>
        <taxon>unclassified sequences</taxon>
        <taxon>metagenomes</taxon>
        <taxon>ecological metagenomes</taxon>
    </lineage>
</organism>
<dbReference type="AlphaFoldDB" id="X1CPT7"/>